<sequence length="162" mass="17637">MRSVDLDAWDRLLQVNLTAPLQLAVGLLGGMKEKKWGRVINISSISVYDNTPFNMLYAATKSALQSFTRAWARQMASSGVTVNAVTPGFTETPFTEALSSHASREAITAFEAYERVFRTYVPTRRSVLPAEIASAVLFLCSKYSGSITGDVINVSGGQFMTA</sequence>
<dbReference type="GO" id="GO:0032787">
    <property type="term" value="P:monocarboxylic acid metabolic process"/>
    <property type="evidence" value="ECO:0007669"/>
    <property type="project" value="UniProtKB-ARBA"/>
</dbReference>
<gene>
    <name evidence="2" type="ORF">DPV79_08120</name>
</gene>
<dbReference type="PANTHER" id="PTHR42879:SF2">
    <property type="entry name" value="3-OXOACYL-[ACYL-CARRIER-PROTEIN] REDUCTASE FABG"/>
    <property type="match status" value="1"/>
</dbReference>
<evidence type="ECO:0000313" key="2">
    <source>
        <dbReference type="EMBL" id="RBB40898.1"/>
    </source>
</evidence>
<dbReference type="InterPro" id="IPR050259">
    <property type="entry name" value="SDR"/>
</dbReference>
<dbReference type="EMBL" id="QMFZ01000005">
    <property type="protein sequence ID" value="RBB40898.1"/>
    <property type="molecule type" value="Genomic_DNA"/>
</dbReference>
<dbReference type="Pfam" id="PF13561">
    <property type="entry name" value="adh_short_C2"/>
    <property type="match status" value="1"/>
</dbReference>
<dbReference type="SUPFAM" id="SSF51735">
    <property type="entry name" value="NAD(P)-binding Rossmann-fold domains"/>
    <property type="match status" value="1"/>
</dbReference>
<dbReference type="PROSITE" id="PS00061">
    <property type="entry name" value="ADH_SHORT"/>
    <property type="match status" value="1"/>
</dbReference>
<accession>A0A365QYI7</accession>
<comment type="caution">
    <text evidence="2">The sequence shown here is derived from an EMBL/GenBank/DDBJ whole genome shotgun (WGS) entry which is preliminary data.</text>
</comment>
<dbReference type="Proteomes" id="UP000252458">
    <property type="component" value="Unassembled WGS sequence"/>
</dbReference>
<dbReference type="InterPro" id="IPR020904">
    <property type="entry name" value="Sc_DH/Rdtase_CS"/>
</dbReference>
<protein>
    <recommendedName>
        <fullName evidence="4">SDR family NAD(P)-dependent oxidoreductase</fullName>
    </recommendedName>
</protein>
<reference evidence="2 3" key="1">
    <citation type="submission" date="2018-06" db="EMBL/GenBank/DDBJ databases">
        <title>Draft genome sequence of Burkholderia reimsis strain BE51 isolated from a French agricultural soil.</title>
        <authorList>
            <person name="Esmaeel Q."/>
        </authorList>
    </citation>
    <scope>NUCLEOTIDE SEQUENCE [LARGE SCALE GENOMIC DNA]</scope>
    <source>
        <strain evidence="2 3">BE51</strain>
    </source>
</reference>
<evidence type="ECO:0000256" key="1">
    <source>
        <dbReference type="ARBA" id="ARBA00006484"/>
    </source>
</evidence>
<name>A0A365QYI7_9BURK</name>
<evidence type="ECO:0008006" key="4">
    <source>
        <dbReference type="Google" id="ProtNLM"/>
    </source>
</evidence>
<organism evidence="2 3">
    <name type="scientific">Burkholderia reimsis</name>
    <dbReference type="NCBI Taxonomy" id="2234132"/>
    <lineage>
        <taxon>Bacteria</taxon>
        <taxon>Pseudomonadati</taxon>
        <taxon>Pseudomonadota</taxon>
        <taxon>Betaproteobacteria</taxon>
        <taxon>Burkholderiales</taxon>
        <taxon>Burkholderiaceae</taxon>
        <taxon>Burkholderia</taxon>
    </lineage>
</organism>
<dbReference type="PANTHER" id="PTHR42879">
    <property type="entry name" value="3-OXOACYL-(ACYL-CARRIER-PROTEIN) REDUCTASE"/>
    <property type="match status" value="1"/>
</dbReference>
<keyword evidence="3" id="KW-1185">Reference proteome</keyword>
<dbReference type="PRINTS" id="PR00080">
    <property type="entry name" value="SDRFAMILY"/>
</dbReference>
<dbReference type="AlphaFoldDB" id="A0A365QYI7"/>
<dbReference type="CDD" id="cd05233">
    <property type="entry name" value="SDR_c"/>
    <property type="match status" value="1"/>
</dbReference>
<dbReference type="InterPro" id="IPR036291">
    <property type="entry name" value="NAD(P)-bd_dom_sf"/>
</dbReference>
<proteinExistence type="inferred from homology"/>
<dbReference type="Gene3D" id="3.40.50.720">
    <property type="entry name" value="NAD(P)-binding Rossmann-like Domain"/>
    <property type="match status" value="1"/>
</dbReference>
<dbReference type="InterPro" id="IPR002347">
    <property type="entry name" value="SDR_fam"/>
</dbReference>
<evidence type="ECO:0000313" key="3">
    <source>
        <dbReference type="Proteomes" id="UP000252458"/>
    </source>
</evidence>
<comment type="similarity">
    <text evidence="1">Belongs to the short-chain dehydrogenases/reductases (SDR) family.</text>
</comment>
<dbReference type="PRINTS" id="PR00081">
    <property type="entry name" value="GDHRDH"/>
</dbReference>